<dbReference type="PANTHER" id="PTHR44688:SF16">
    <property type="entry name" value="DNA-BINDING TRANSCRIPTIONAL ACTIVATOR DEVR_DOSR"/>
    <property type="match status" value="1"/>
</dbReference>
<organism evidence="5 6">
    <name type="scientific">Ruegeria aquimaris</name>
    <dbReference type="NCBI Taxonomy" id="2984333"/>
    <lineage>
        <taxon>Bacteria</taxon>
        <taxon>Pseudomonadati</taxon>
        <taxon>Pseudomonadota</taxon>
        <taxon>Alphaproteobacteria</taxon>
        <taxon>Rhodobacterales</taxon>
        <taxon>Roseobacteraceae</taxon>
        <taxon>Ruegeria</taxon>
    </lineage>
</organism>
<dbReference type="SUPFAM" id="SSF46894">
    <property type="entry name" value="C-terminal effector domain of the bipartite response regulators"/>
    <property type="match status" value="1"/>
</dbReference>
<sequence>MAISLGKAETMVYDSNDIAKVAEKALRSSQMGSVGLYVVADTGAFKDGVILNMPLAFVSAYETLGASIDPVLAELRRTGVPVSTRTVLGDRWTQCQLYQRVSGRFGLAGFAALPLYRSDTLFGILYLGALDQTQVTRLEKWNLSDLTVFAMRAGTELLSLPGLHPALTPRQDAVARLAAEGMTNRQIAEELATGEAAVRKHMKALHQIFGVTTRTAMARRYLVGGHGSPFGDFSPGRHG</sequence>
<keyword evidence="6" id="KW-1185">Reference proteome</keyword>
<dbReference type="Proteomes" id="UP001320899">
    <property type="component" value="Unassembled WGS sequence"/>
</dbReference>
<evidence type="ECO:0000259" key="4">
    <source>
        <dbReference type="PROSITE" id="PS50043"/>
    </source>
</evidence>
<dbReference type="PANTHER" id="PTHR44688">
    <property type="entry name" value="DNA-BINDING TRANSCRIPTIONAL ACTIVATOR DEVR_DOSR"/>
    <property type="match status" value="1"/>
</dbReference>
<keyword evidence="3" id="KW-0804">Transcription</keyword>
<dbReference type="Gene3D" id="1.10.10.10">
    <property type="entry name" value="Winged helix-like DNA-binding domain superfamily/Winged helix DNA-binding domain"/>
    <property type="match status" value="1"/>
</dbReference>
<evidence type="ECO:0000256" key="2">
    <source>
        <dbReference type="ARBA" id="ARBA00023125"/>
    </source>
</evidence>
<dbReference type="InterPro" id="IPR036388">
    <property type="entry name" value="WH-like_DNA-bd_sf"/>
</dbReference>
<keyword evidence="1" id="KW-0805">Transcription regulation</keyword>
<dbReference type="Pfam" id="PF00196">
    <property type="entry name" value="GerE"/>
    <property type="match status" value="1"/>
</dbReference>
<dbReference type="InterPro" id="IPR000792">
    <property type="entry name" value="Tscrpt_reg_LuxR_C"/>
</dbReference>
<dbReference type="EMBL" id="JAOWLB010000002">
    <property type="protein sequence ID" value="MCV2887550.1"/>
    <property type="molecule type" value="Genomic_DNA"/>
</dbReference>
<gene>
    <name evidence="5" type="ORF">OE747_04315</name>
</gene>
<evidence type="ECO:0000313" key="5">
    <source>
        <dbReference type="EMBL" id="MCV2887550.1"/>
    </source>
</evidence>
<dbReference type="RefSeq" id="WP_263827372.1">
    <property type="nucleotide sequence ID" value="NZ_JAOWLB010000002.1"/>
</dbReference>
<evidence type="ECO:0000256" key="1">
    <source>
        <dbReference type="ARBA" id="ARBA00023015"/>
    </source>
</evidence>
<name>A0ABT3AFU4_9RHOB</name>
<dbReference type="SMART" id="SM00421">
    <property type="entry name" value="HTH_LUXR"/>
    <property type="match status" value="1"/>
</dbReference>
<reference evidence="5 6" key="1">
    <citation type="submission" date="2022-10" db="EMBL/GenBank/DDBJ databases">
        <title>Ruegeria sp. nov., isolated from ocean surface sediments.</title>
        <authorList>
            <person name="He W."/>
            <person name="Xue H.-P."/>
            <person name="Zhang D.-F."/>
        </authorList>
    </citation>
    <scope>NUCLEOTIDE SEQUENCE [LARGE SCALE GENOMIC DNA]</scope>
    <source>
        <strain evidence="5 6">XHP0148</strain>
    </source>
</reference>
<proteinExistence type="predicted"/>
<dbReference type="InterPro" id="IPR016032">
    <property type="entry name" value="Sig_transdc_resp-reg_C-effctor"/>
</dbReference>
<dbReference type="PROSITE" id="PS50043">
    <property type="entry name" value="HTH_LUXR_2"/>
    <property type="match status" value="1"/>
</dbReference>
<protein>
    <submittedName>
        <fullName evidence="5">Helix-turn-helix transcriptional regulator</fullName>
    </submittedName>
</protein>
<keyword evidence="2" id="KW-0238">DNA-binding</keyword>
<comment type="caution">
    <text evidence="5">The sequence shown here is derived from an EMBL/GenBank/DDBJ whole genome shotgun (WGS) entry which is preliminary data.</text>
</comment>
<feature type="domain" description="HTH luxR-type" evidence="4">
    <location>
        <begin position="160"/>
        <end position="225"/>
    </location>
</feature>
<dbReference type="CDD" id="cd06170">
    <property type="entry name" value="LuxR_C_like"/>
    <property type="match status" value="1"/>
</dbReference>
<evidence type="ECO:0000256" key="3">
    <source>
        <dbReference type="ARBA" id="ARBA00023163"/>
    </source>
</evidence>
<accession>A0ABT3AFU4</accession>
<evidence type="ECO:0000313" key="6">
    <source>
        <dbReference type="Proteomes" id="UP001320899"/>
    </source>
</evidence>